<evidence type="ECO:0000256" key="2">
    <source>
        <dbReference type="SAM" id="Phobius"/>
    </source>
</evidence>
<keyword evidence="2" id="KW-0472">Membrane</keyword>
<gene>
    <name evidence="3" type="ORF">J42TS3_13000</name>
</gene>
<proteinExistence type="predicted"/>
<dbReference type="Gene3D" id="3.30.1490.480">
    <property type="entry name" value="Endolytic murein transglycosylase"/>
    <property type="match status" value="1"/>
</dbReference>
<comment type="caution">
    <text evidence="3">The sequence shown here is derived from an EMBL/GenBank/DDBJ whole genome shotgun (WGS) entry which is preliminary data.</text>
</comment>
<evidence type="ECO:0008006" key="5">
    <source>
        <dbReference type="Google" id="ProtNLM"/>
    </source>
</evidence>
<accession>A0ABQ4M8G6</accession>
<organism evidence="3 4">
    <name type="scientific">Paenibacillus vini</name>
    <dbReference type="NCBI Taxonomy" id="1476024"/>
    <lineage>
        <taxon>Bacteria</taxon>
        <taxon>Bacillati</taxon>
        <taxon>Bacillota</taxon>
        <taxon>Bacilli</taxon>
        <taxon>Bacillales</taxon>
        <taxon>Paenibacillaceae</taxon>
        <taxon>Paenibacillus</taxon>
    </lineage>
</organism>
<keyword evidence="2" id="KW-1133">Transmembrane helix</keyword>
<sequence length="198" mass="20978">MIRNRQFMTGLGIGLIVGALLLQIMMIGQGPNGKLQTKEQIEQAAAALNLKVVSADQELLTEEEWQEKAEQEQAGLDEGIESEDPVDPSNPDAPNTPGAPDDPDLPGGKGAVSVPETTSPASPKEPDKATVTYKISHGSTLTGVAEGLLKAGVISDKEAFLQAAKDKKINYKVRTGTFTFEQGEDFGSIISKISSTVK</sequence>
<feature type="transmembrane region" description="Helical" evidence="2">
    <location>
        <begin position="7"/>
        <end position="28"/>
    </location>
</feature>
<keyword evidence="2" id="KW-0812">Transmembrane</keyword>
<evidence type="ECO:0000313" key="4">
    <source>
        <dbReference type="Proteomes" id="UP000679992"/>
    </source>
</evidence>
<reference evidence="3 4" key="1">
    <citation type="submission" date="2021-03" db="EMBL/GenBank/DDBJ databases">
        <title>Antimicrobial resistance genes in bacteria isolated from Japanese honey, and their potential for conferring macrolide and lincosamide resistance in the American foulbrood pathogen Paenibacillus larvae.</title>
        <authorList>
            <person name="Okamoto M."/>
            <person name="Kumagai M."/>
            <person name="Kanamori H."/>
            <person name="Takamatsu D."/>
        </authorList>
    </citation>
    <scope>NUCLEOTIDE SEQUENCE [LARGE SCALE GENOMIC DNA]</scope>
    <source>
        <strain evidence="3 4">J42TS3</strain>
    </source>
</reference>
<keyword evidence="4" id="KW-1185">Reference proteome</keyword>
<feature type="region of interest" description="Disordered" evidence="1">
    <location>
        <begin position="64"/>
        <end position="128"/>
    </location>
</feature>
<evidence type="ECO:0000313" key="3">
    <source>
        <dbReference type="EMBL" id="GIP52265.1"/>
    </source>
</evidence>
<dbReference type="Proteomes" id="UP000679992">
    <property type="component" value="Unassembled WGS sequence"/>
</dbReference>
<name>A0ABQ4M8G6_9BACL</name>
<evidence type="ECO:0000256" key="1">
    <source>
        <dbReference type="SAM" id="MobiDB-lite"/>
    </source>
</evidence>
<dbReference type="EMBL" id="BOSL01000003">
    <property type="protein sequence ID" value="GIP52265.1"/>
    <property type="molecule type" value="Genomic_DNA"/>
</dbReference>
<protein>
    <recommendedName>
        <fullName evidence="5">Aminodeoxychorismate lyase</fullName>
    </recommendedName>
</protein>
<dbReference type="RefSeq" id="WP_213654146.1">
    <property type="nucleotide sequence ID" value="NZ_BOSL01000003.1"/>
</dbReference>